<comment type="similarity">
    <text evidence="1">Belongs to the LysR transcriptional regulatory family.</text>
</comment>
<dbReference type="CDD" id="cd08472">
    <property type="entry name" value="PBP2_CrgA_like_3"/>
    <property type="match status" value="1"/>
</dbReference>
<dbReference type="Pfam" id="PF00126">
    <property type="entry name" value="HTH_1"/>
    <property type="match status" value="1"/>
</dbReference>
<evidence type="ECO:0000256" key="2">
    <source>
        <dbReference type="ARBA" id="ARBA00023015"/>
    </source>
</evidence>
<dbReference type="Proteomes" id="UP001230339">
    <property type="component" value="Chromosome"/>
</dbReference>
<dbReference type="SUPFAM" id="SSF53850">
    <property type="entry name" value="Periplasmic binding protein-like II"/>
    <property type="match status" value="1"/>
</dbReference>
<dbReference type="PANTHER" id="PTHR30537:SF72">
    <property type="entry name" value="LYSR FAMILY TRANSCRIPTIONAL REGULATOR"/>
    <property type="match status" value="1"/>
</dbReference>
<evidence type="ECO:0000256" key="4">
    <source>
        <dbReference type="ARBA" id="ARBA00023163"/>
    </source>
</evidence>
<feature type="domain" description="HTH lysR-type" evidence="5">
    <location>
        <begin position="1"/>
        <end position="59"/>
    </location>
</feature>
<accession>A0ABY9GH94</accession>
<evidence type="ECO:0000313" key="6">
    <source>
        <dbReference type="EMBL" id="WLH15015.1"/>
    </source>
</evidence>
<dbReference type="Gene3D" id="3.40.190.290">
    <property type="match status" value="1"/>
</dbReference>
<dbReference type="InterPro" id="IPR036390">
    <property type="entry name" value="WH_DNA-bd_sf"/>
</dbReference>
<dbReference type="InterPro" id="IPR058163">
    <property type="entry name" value="LysR-type_TF_proteobact-type"/>
</dbReference>
<dbReference type="Pfam" id="PF03466">
    <property type="entry name" value="LysR_substrate"/>
    <property type="match status" value="1"/>
</dbReference>
<evidence type="ECO:0000313" key="7">
    <source>
        <dbReference type="Proteomes" id="UP001230339"/>
    </source>
</evidence>
<reference evidence="6 7" key="1">
    <citation type="submission" date="2023-02" db="EMBL/GenBank/DDBJ databases">
        <title>Evolution of Hrp T3SS in non-pathogenic Pseudomonas fluorescens.</title>
        <authorList>
            <person name="Liao K."/>
            <person name="Wei H."/>
            <person name="Gu Y."/>
        </authorList>
    </citation>
    <scope>NUCLEOTIDE SEQUENCE [LARGE SCALE GENOMIC DNA]</scope>
    <source>
        <strain evidence="6 7">FP205</strain>
    </source>
</reference>
<dbReference type="Gene3D" id="1.10.10.10">
    <property type="entry name" value="Winged helix-like DNA-binding domain superfamily/Winged helix DNA-binding domain"/>
    <property type="match status" value="1"/>
</dbReference>
<proteinExistence type="inferred from homology"/>
<dbReference type="InterPro" id="IPR000847">
    <property type="entry name" value="LysR_HTH_N"/>
</dbReference>
<keyword evidence="7" id="KW-1185">Reference proteome</keyword>
<evidence type="ECO:0000256" key="1">
    <source>
        <dbReference type="ARBA" id="ARBA00009437"/>
    </source>
</evidence>
<evidence type="ECO:0000256" key="3">
    <source>
        <dbReference type="ARBA" id="ARBA00023125"/>
    </source>
</evidence>
<dbReference type="EMBL" id="CP117449">
    <property type="protein sequence ID" value="WLH15015.1"/>
    <property type="molecule type" value="Genomic_DNA"/>
</dbReference>
<dbReference type="InterPro" id="IPR036388">
    <property type="entry name" value="WH-like_DNA-bd_sf"/>
</dbReference>
<evidence type="ECO:0000259" key="5">
    <source>
        <dbReference type="PROSITE" id="PS50931"/>
    </source>
</evidence>
<gene>
    <name evidence="6" type="ORF">PSH57_12280</name>
</gene>
<keyword evidence="3" id="KW-0238">DNA-binding</keyword>
<keyword evidence="2" id="KW-0805">Transcription regulation</keyword>
<dbReference type="RefSeq" id="WP_305416621.1">
    <property type="nucleotide sequence ID" value="NZ_CP117426.1"/>
</dbReference>
<dbReference type="InterPro" id="IPR005119">
    <property type="entry name" value="LysR_subst-bd"/>
</dbReference>
<sequence length="302" mass="33485">MDKFDALQLFIRIIEQGSFTRAANGLNIPRATATLAIKELERQLGARLLERTTRQVRPTLDGQAFYERCKAVLADLEDAESSLSTVVANPRGTLRLDLHGTHATRIILPNIQDFHRRYPEIDLVISSGDRLVDLVSEGVDCVVRAGNPRDSSLVAKRLALMPEVVCASPGYLAEHGTPTSPQQLAEHQAVGFFASNHDIRYPFTFVIDGQVVELEPGSWISVNDAESYCCCALNGCGLIQVPRFRVEQYLASGELVEVLGEWPSPGLPVSVLYPYHRQLSPRLKVFVEWVGALYVERFGPLT</sequence>
<dbReference type="PROSITE" id="PS50931">
    <property type="entry name" value="HTH_LYSR"/>
    <property type="match status" value="1"/>
</dbReference>
<name>A0ABY9GH94_9PSED</name>
<keyword evidence="4" id="KW-0804">Transcription</keyword>
<dbReference type="PANTHER" id="PTHR30537">
    <property type="entry name" value="HTH-TYPE TRANSCRIPTIONAL REGULATOR"/>
    <property type="match status" value="1"/>
</dbReference>
<protein>
    <submittedName>
        <fullName evidence="6">LysR family transcriptional regulator</fullName>
    </submittedName>
</protein>
<organism evidence="6 7">
    <name type="scientific">Pseudomonas hefeiensis</name>
    <dbReference type="NCBI Taxonomy" id="2738125"/>
    <lineage>
        <taxon>Bacteria</taxon>
        <taxon>Pseudomonadati</taxon>
        <taxon>Pseudomonadota</taxon>
        <taxon>Gammaproteobacteria</taxon>
        <taxon>Pseudomonadales</taxon>
        <taxon>Pseudomonadaceae</taxon>
        <taxon>Pseudomonas</taxon>
    </lineage>
</organism>
<dbReference type="SUPFAM" id="SSF46785">
    <property type="entry name" value="Winged helix' DNA-binding domain"/>
    <property type="match status" value="1"/>
</dbReference>